<dbReference type="Pfam" id="PF01909">
    <property type="entry name" value="NTP_transf_2"/>
    <property type="match status" value="1"/>
</dbReference>
<name>A0A6C0BCJ7_9ZZZZ</name>
<organism evidence="3">
    <name type="scientific">viral metagenome</name>
    <dbReference type="NCBI Taxonomy" id="1070528"/>
    <lineage>
        <taxon>unclassified sequences</taxon>
        <taxon>metagenomes</taxon>
        <taxon>organismal metagenomes</taxon>
    </lineage>
</organism>
<dbReference type="GO" id="GO:0016779">
    <property type="term" value="F:nucleotidyltransferase activity"/>
    <property type="evidence" value="ECO:0007669"/>
    <property type="project" value="InterPro"/>
</dbReference>
<feature type="transmembrane region" description="Helical" evidence="1">
    <location>
        <begin position="123"/>
        <end position="141"/>
    </location>
</feature>
<keyword evidence="1" id="KW-1133">Transmembrane helix</keyword>
<keyword evidence="1" id="KW-0812">Transmembrane</keyword>
<protein>
    <recommendedName>
        <fullName evidence="2">Polymerase nucleotidyl transferase domain-containing protein</fullName>
    </recommendedName>
</protein>
<evidence type="ECO:0000259" key="2">
    <source>
        <dbReference type="Pfam" id="PF01909"/>
    </source>
</evidence>
<dbReference type="Gene3D" id="3.30.460.10">
    <property type="entry name" value="Beta Polymerase, domain 2"/>
    <property type="match status" value="1"/>
</dbReference>
<dbReference type="AlphaFoldDB" id="A0A6C0BCJ7"/>
<accession>A0A6C0BCJ7</accession>
<sequence length="176" mass="21168">METIKNKIPDNTIEFFEELSEYLDKKLLFFGSVQRDDYFPGESDIDVDIFTDNETQTITKLQHFLHVKRSDFKKFVWRLNHNNTIAYGNKIFYKNKEESIFVEFSIYNERYKKGILKEHTMKTVLPFYASWLLIILKYLFYNLKILDKKTFTYWKKKILSVGIGLPDDQFVVLESK</sequence>
<dbReference type="InterPro" id="IPR002934">
    <property type="entry name" value="Polymerase_NTP_transf_dom"/>
</dbReference>
<feature type="domain" description="Polymerase nucleotidyl transferase" evidence="2">
    <location>
        <begin position="14"/>
        <end position="67"/>
    </location>
</feature>
<reference evidence="3" key="1">
    <citation type="journal article" date="2020" name="Nature">
        <title>Giant virus diversity and host interactions through global metagenomics.</title>
        <authorList>
            <person name="Schulz F."/>
            <person name="Roux S."/>
            <person name="Paez-Espino D."/>
            <person name="Jungbluth S."/>
            <person name="Walsh D.A."/>
            <person name="Denef V.J."/>
            <person name="McMahon K.D."/>
            <person name="Konstantinidis K.T."/>
            <person name="Eloe-Fadrosh E.A."/>
            <person name="Kyrpides N.C."/>
            <person name="Woyke T."/>
        </authorList>
    </citation>
    <scope>NUCLEOTIDE SEQUENCE</scope>
    <source>
        <strain evidence="3">GVMAG-M-3300010158-59</strain>
    </source>
</reference>
<proteinExistence type="predicted"/>
<keyword evidence="1" id="KW-0472">Membrane</keyword>
<evidence type="ECO:0000313" key="3">
    <source>
        <dbReference type="EMBL" id="QHS89123.1"/>
    </source>
</evidence>
<dbReference type="SUPFAM" id="SSF81301">
    <property type="entry name" value="Nucleotidyltransferase"/>
    <property type="match status" value="1"/>
</dbReference>
<dbReference type="EMBL" id="MN739105">
    <property type="protein sequence ID" value="QHS89123.1"/>
    <property type="molecule type" value="Genomic_DNA"/>
</dbReference>
<dbReference type="InterPro" id="IPR043519">
    <property type="entry name" value="NT_sf"/>
</dbReference>
<evidence type="ECO:0000256" key="1">
    <source>
        <dbReference type="SAM" id="Phobius"/>
    </source>
</evidence>